<dbReference type="Proteomes" id="UP000318447">
    <property type="component" value="Unassembled WGS sequence"/>
</dbReference>
<organism evidence="7 8">
    <name type="scientific">Leishmania donovani</name>
    <dbReference type="NCBI Taxonomy" id="5661"/>
    <lineage>
        <taxon>Eukaryota</taxon>
        <taxon>Discoba</taxon>
        <taxon>Euglenozoa</taxon>
        <taxon>Kinetoplastea</taxon>
        <taxon>Metakinetoplastina</taxon>
        <taxon>Trypanosomatida</taxon>
        <taxon>Trypanosomatidae</taxon>
        <taxon>Leishmaniinae</taxon>
        <taxon>Leishmania</taxon>
    </lineage>
</organism>
<dbReference type="Pfam" id="PF00400">
    <property type="entry name" value="WD40"/>
    <property type="match status" value="1"/>
</dbReference>
<dbReference type="InterPro" id="IPR050630">
    <property type="entry name" value="WD_repeat_EMAP"/>
</dbReference>
<feature type="region of interest" description="Disordered" evidence="6">
    <location>
        <begin position="1046"/>
        <end position="1076"/>
    </location>
</feature>
<dbReference type="SMART" id="SM00320">
    <property type="entry name" value="WD40"/>
    <property type="match status" value="10"/>
</dbReference>
<evidence type="ECO:0000256" key="3">
    <source>
        <dbReference type="ARBA" id="ARBA00022737"/>
    </source>
</evidence>
<dbReference type="PANTHER" id="PTHR13720">
    <property type="entry name" value="WD-40 REPEAT PROTEIN"/>
    <property type="match status" value="1"/>
</dbReference>
<feature type="compositionally biased region" description="Basic and acidic residues" evidence="6">
    <location>
        <begin position="1051"/>
        <end position="1070"/>
    </location>
</feature>
<evidence type="ECO:0000256" key="4">
    <source>
        <dbReference type="ARBA" id="ARBA00023273"/>
    </source>
</evidence>
<evidence type="ECO:0000256" key="5">
    <source>
        <dbReference type="ARBA" id="ARBA00040994"/>
    </source>
</evidence>
<comment type="subcellular location">
    <subcellularLocation>
        <location evidence="1">Cell projection</location>
        <location evidence="1">Cilium</location>
    </subcellularLocation>
</comment>
<dbReference type="VEuPathDB" id="TriTrypDB:LdCL_250022300"/>
<gene>
    <name evidence="7" type="ORF">CGC21_8875</name>
</gene>
<evidence type="ECO:0000313" key="8">
    <source>
        <dbReference type="Proteomes" id="UP000318447"/>
    </source>
</evidence>
<dbReference type="PANTHER" id="PTHR13720:SF13">
    <property type="entry name" value="CILIA- AND FLAGELLA-ASSOCIATED PROTEIN 251"/>
    <property type="match status" value="1"/>
</dbReference>
<dbReference type="GO" id="GO:0031514">
    <property type="term" value="C:motile cilium"/>
    <property type="evidence" value="ECO:0007669"/>
    <property type="project" value="TreeGrafter"/>
</dbReference>
<feature type="region of interest" description="Disordered" evidence="6">
    <location>
        <begin position="878"/>
        <end position="903"/>
    </location>
</feature>
<feature type="region of interest" description="Disordered" evidence="6">
    <location>
        <begin position="1427"/>
        <end position="1463"/>
    </location>
</feature>
<evidence type="ECO:0000256" key="1">
    <source>
        <dbReference type="ARBA" id="ARBA00004138"/>
    </source>
</evidence>
<evidence type="ECO:0000256" key="2">
    <source>
        <dbReference type="ARBA" id="ARBA00022574"/>
    </source>
</evidence>
<evidence type="ECO:0000256" key="6">
    <source>
        <dbReference type="SAM" id="MobiDB-lite"/>
    </source>
</evidence>
<evidence type="ECO:0000313" key="7">
    <source>
        <dbReference type="EMBL" id="TPP40777.1"/>
    </source>
</evidence>
<dbReference type="InterPro" id="IPR001680">
    <property type="entry name" value="WD40_rpt"/>
</dbReference>
<proteinExistence type="predicted"/>
<protein>
    <recommendedName>
        <fullName evidence="5">Cilia- and flagella-associated protein 251</fullName>
    </recommendedName>
</protein>
<accession>A0A504X6V4</accession>
<dbReference type="EMBL" id="RHLC01000018">
    <property type="protein sequence ID" value="TPP40777.1"/>
    <property type="molecule type" value="Genomic_DNA"/>
</dbReference>
<dbReference type="Gene3D" id="3.40.140.10">
    <property type="entry name" value="Cytidine Deaminase, domain 2"/>
    <property type="match status" value="1"/>
</dbReference>
<comment type="caution">
    <text evidence="7">The sequence shown here is derived from an EMBL/GenBank/DDBJ whole genome shotgun (WGS) entry which is preliminary data.</text>
</comment>
<dbReference type="VEuPathDB" id="TriTrypDB:LDHU3_25.2100"/>
<dbReference type="InterPro" id="IPR015943">
    <property type="entry name" value="WD40/YVTN_repeat-like_dom_sf"/>
</dbReference>
<sequence length="1463" mass="159242">MSSEVAIQLTPYPAAFIVEHAKRKKYAAGYILGTVRAEEIVITDFIPHTHKDTEVPNTKAHRAELTRRRAAKRRYTTQDLIGWYSAGQPGADLTEEDYQLWCNAPSVIFQGRHCLHLHCEMPHEDGTTPKVAWTASVVFEDPADRTLKHIDHRVTLAPMNNLASDVMLSHITSLVLYNGGRPFPRSKLQNLDEVAYVASIDHKSSTDAVDEEQRRLERAVAAAQEIVAGGSGGGKEEHEMMTAVENFRAIRDEALKRQRDQTGRMDFNSQQFKDALMIKCAATILRREIDQIEHLSTVYGEDAARRGNATGALRLEWVFGLNSDYKASIHNLSIGGGGVSGRGENQQQLAQQQRKVFYTVAHTGVLYDAIQNTQKHLLGHRYSIISSSCCGHNHRFIVTADEGDVKVRRRIQQQVVLTQLAKGHAGESQKDVEEEELWEEAAMCVDPSVAKRDDEEDGSAMIVWDAATALPVKMIATGKYGGVLSVAMSPDGQYLATLNRRDPQEIMIWAWTQSNPASVGGMPGNIGGTHNAANLLADVDMAPVFVRRIAARDEQTFISFSQDNPELLCTNGLRRVIFWSWVEGMLKYYSPPILQRRLKASVGNFTQTVYLPGTMMACSGTVDGDVVLWSLQPQDRVIKEQDKSLLKMVRVHIGGVTFITTVQGYIVTGGMDGVVKFLDAKLRLVAWFDDLNGGPIVSISFDQVLPVMTVEEARAMAPEQVDGHLLTEGTAAASLFTAPDFMVSTAHSMIIDVPAKAFHTPGTAAHAGPNTAARGRLIVQGQDRAIQCLAAHPHLPRLAIGGYSGNLHLWDYCEKRVVLLSLFRNLLIRCLAFDPSGKWLVVGFTNGVIKVLDGETLEEEQTIRPIASATAVGTAASDGATAAAAQPSSPGNGKQSVAEQQQQQQATVSKAAASVEEIRFSPDSLLMATAKDDGSVGLYEYVKASGSTKKAEWQLVGHHKTHNAPICGLHFGAHTAGLEEGLRLLSVGADKRLIEYELVDSSPETGLLLRTAHKISQESAPTGFAWLPDGCSLLDAASQPRDFFDTCGESSDDRTEDGSAAHERGDDDKAASTAGGGGSGTDVLDMLLIATREYKFQVYLSNWSRQCVKTVLAPTFGGPVTQMAIVPVAKAPAAPASTSSPPPSHCLVYATKEKVIGLTQLPLRGDPCGSIGILAHPGVITSMVTSHDGAIVFTAGGPDQAVMQWRVRGEYIMSPSEWAAVVHCREKGGVPLPHLVGAVEGGADGELMSEVVDYFYYAQIRAQGEETTAKRVLLGAIPFSQMPNLLRSLCYYPSEKEIGHLTYEVANMYGPRDEPLAEVNVDTILLDFSQFLRLYINYRPVFGITRQDIEAAFRALGADRVTGEINRDHLFHLLSTEGESLKSSEVAAALTSLLGDGIRLEMLEDVITARTFAKNLLGFEDYDDDLGPDGKERRGNGVDSEDDYDSSSGMYTAGDEVDVNTLA</sequence>
<keyword evidence="2" id="KW-0853">WD repeat</keyword>
<keyword evidence="3" id="KW-0677">Repeat</keyword>
<reference evidence="8" key="1">
    <citation type="submission" date="2019-02" db="EMBL/GenBank/DDBJ databases">
        <title>FDA dAtabase for Regulatory Grade micrObial Sequences (FDA-ARGOS): Supporting development and validation of Infectious Disease Dx tests.</title>
        <authorList>
            <person name="Duncan R."/>
            <person name="Fisher C."/>
            <person name="Tallon L."/>
            <person name="Sadzewicz L."/>
            <person name="Sengamalay N."/>
            <person name="Ott S."/>
            <person name="Godinez A."/>
            <person name="Nagaraj S."/>
            <person name="Vavikolanu K."/>
            <person name="Nadendla S."/>
            <person name="Aluvathingal J."/>
            <person name="Sichtig H."/>
        </authorList>
    </citation>
    <scope>NUCLEOTIDE SEQUENCE [LARGE SCALE GENOMIC DNA]</scope>
    <source>
        <strain evidence="8">FDAARGOS_361</strain>
    </source>
</reference>
<dbReference type="InterPro" id="IPR011047">
    <property type="entry name" value="Quinoprotein_ADH-like_sf"/>
</dbReference>
<keyword evidence="4" id="KW-0966">Cell projection</keyword>
<dbReference type="SUPFAM" id="SSF50998">
    <property type="entry name" value="Quinoprotein alcohol dehydrogenase-like"/>
    <property type="match status" value="2"/>
</dbReference>
<name>A0A504X6V4_LEIDO</name>
<dbReference type="Gene3D" id="2.130.10.10">
    <property type="entry name" value="YVTN repeat-like/Quinoprotein amine dehydrogenase"/>
    <property type="match status" value="2"/>
</dbReference>
<dbReference type="VEuPathDB" id="TriTrypDB:LdBPK_251660.1"/>